<gene>
    <name evidence="1" type="ORF">Lepto1489_18170</name>
</gene>
<dbReference type="EMBL" id="CP043893">
    <property type="protein sequence ID" value="QOI52149.1"/>
    <property type="molecule type" value="Genomic_DNA"/>
</dbReference>
<name>A0AAP9WMS1_LEPIR</name>
<evidence type="ECO:0000313" key="2">
    <source>
        <dbReference type="Proteomes" id="UP000663255"/>
    </source>
</evidence>
<dbReference type="Proteomes" id="UP000663255">
    <property type="component" value="Chromosome 1"/>
</dbReference>
<organism evidence="1 2">
    <name type="scientific">Leptospira interrogans serovar Bataviae</name>
    <dbReference type="NCBI Taxonomy" id="312175"/>
    <lineage>
        <taxon>Bacteria</taxon>
        <taxon>Pseudomonadati</taxon>
        <taxon>Spirochaetota</taxon>
        <taxon>Spirochaetia</taxon>
        <taxon>Leptospirales</taxon>
        <taxon>Leptospiraceae</taxon>
        <taxon>Leptospira</taxon>
    </lineage>
</organism>
<accession>A0AAP9WMS1</accession>
<reference evidence="1" key="1">
    <citation type="submission" date="2019-09" db="EMBL/GenBank/DDBJ databases">
        <title>Comparative Genomics of Leptospira interrogans Reveals Genome Plasticity - A Common Adaptive Strategy for Survival in Various Hosts.</title>
        <authorList>
            <person name="Ramli S.R."/>
            <person name="Bunk B."/>
            <person name="Goris M."/>
            <person name="Bhuju S."/>
            <person name="Jarek M."/>
            <person name="Sproer C."/>
            <person name="Mustakim S."/>
            <person name="Strommenger B."/>
            <person name="Pessler F."/>
        </authorList>
    </citation>
    <scope>NUCLEOTIDE SEQUENCE</scope>
    <source>
        <strain evidence="1">1489</strain>
    </source>
</reference>
<dbReference type="AlphaFoldDB" id="A0AAP9WMS1"/>
<evidence type="ECO:0000313" key="1">
    <source>
        <dbReference type="EMBL" id="QOI52149.1"/>
    </source>
</evidence>
<protein>
    <submittedName>
        <fullName evidence="1">Uncharacterized protein</fullName>
    </submittedName>
</protein>
<sequence length="61" mass="7368">MELSDRFRSLQQYLNRIPRYSEKKKTILDYYVATWEMGGSDRFDLTVFESKIIESFVLKPK</sequence>
<proteinExistence type="predicted"/>